<dbReference type="SMART" id="SM00507">
    <property type="entry name" value="HNHc"/>
    <property type="match status" value="1"/>
</dbReference>
<dbReference type="EMBL" id="JAYMYJ010000131">
    <property type="protein sequence ID" value="MEB4592338.1"/>
    <property type="molecule type" value="Genomic_DNA"/>
</dbReference>
<keyword evidence="6" id="KW-0255">Endonuclease</keyword>
<name>A0ABU6D1X3_9GAMM</name>
<evidence type="ECO:0000256" key="3">
    <source>
        <dbReference type="ARBA" id="ARBA00038412"/>
    </source>
</evidence>
<proteinExistence type="inferred from homology"/>
<keyword evidence="1" id="KW-0540">Nuclease</keyword>
<dbReference type="Proteomes" id="UP001308005">
    <property type="component" value="Unassembled WGS sequence"/>
</dbReference>
<evidence type="ECO:0000259" key="5">
    <source>
        <dbReference type="SMART" id="SM00507"/>
    </source>
</evidence>
<dbReference type="GO" id="GO:0004519">
    <property type="term" value="F:endonuclease activity"/>
    <property type="evidence" value="ECO:0007669"/>
    <property type="project" value="UniProtKB-KW"/>
</dbReference>
<comment type="similarity">
    <text evidence="3">Belongs to the HNH nuclease family.</text>
</comment>
<evidence type="ECO:0000313" key="6">
    <source>
        <dbReference type="EMBL" id="MEB4592338.1"/>
    </source>
</evidence>
<comment type="caution">
    <text evidence="6">The sequence shown here is derived from an EMBL/GenBank/DDBJ whole genome shotgun (WGS) entry which is preliminary data.</text>
</comment>
<evidence type="ECO:0000313" key="7">
    <source>
        <dbReference type="Proteomes" id="UP001308005"/>
    </source>
</evidence>
<keyword evidence="2" id="KW-0378">Hydrolase</keyword>
<gene>
    <name evidence="6" type="ORF">VSS37_15225</name>
</gene>
<dbReference type="InterPro" id="IPR002711">
    <property type="entry name" value="HNH"/>
</dbReference>
<sequence length="90" mass="10284">MTSARPIPSKPVRRRTACQRGYDRQWRGARLEWIKDHPLCASCLAAGKYVPADVVDHITPHRGDKRLFWDEGNWQSLCKPCHDKKTGAGQ</sequence>
<reference evidence="7" key="1">
    <citation type="submission" date="2023-07" db="EMBL/GenBank/DDBJ databases">
        <title>The carbon used by Thiothrix.</title>
        <authorList>
            <person name="Chen L."/>
        </authorList>
    </citation>
    <scope>NUCLEOTIDE SEQUENCE [LARGE SCALE GENOMIC DNA]</scope>
</reference>
<dbReference type="CDD" id="cd00085">
    <property type="entry name" value="HNHc"/>
    <property type="match status" value="1"/>
</dbReference>
<protein>
    <recommendedName>
        <fullName evidence="4">Putative HNH nuclease YajD</fullName>
    </recommendedName>
</protein>
<keyword evidence="7" id="KW-1185">Reference proteome</keyword>
<dbReference type="PANTHER" id="PTHR41286">
    <property type="entry name" value="HNH NUCLEASE YAJD-RELATED"/>
    <property type="match status" value="1"/>
</dbReference>
<evidence type="ECO:0000256" key="1">
    <source>
        <dbReference type="ARBA" id="ARBA00022722"/>
    </source>
</evidence>
<dbReference type="Gene3D" id="1.10.30.50">
    <property type="match status" value="1"/>
</dbReference>
<accession>A0ABU6D1X3</accession>
<dbReference type="Pfam" id="PF01844">
    <property type="entry name" value="HNH"/>
    <property type="match status" value="1"/>
</dbReference>
<evidence type="ECO:0000256" key="2">
    <source>
        <dbReference type="ARBA" id="ARBA00022801"/>
    </source>
</evidence>
<dbReference type="PANTHER" id="PTHR41286:SF1">
    <property type="entry name" value="HNH NUCLEASE YAJD-RELATED"/>
    <property type="match status" value="1"/>
</dbReference>
<feature type="domain" description="HNH nuclease" evidence="5">
    <location>
        <begin position="27"/>
        <end position="83"/>
    </location>
</feature>
<reference evidence="6 7" key="2">
    <citation type="submission" date="2024-01" db="EMBL/GenBank/DDBJ databases">
        <authorList>
            <person name="Xie X."/>
        </authorList>
    </citation>
    <scope>NUCLEOTIDE SEQUENCE [LARGE SCALE GENOMIC DNA]</scope>
    <source>
        <strain evidence="6">SCUT-1</strain>
    </source>
</reference>
<dbReference type="InterPro" id="IPR003615">
    <property type="entry name" value="HNH_nuc"/>
</dbReference>
<organism evidence="6 7">
    <name type="scientific">Candidatus Thiothrix phosphatis</name>
    <dbReference type="NCBI Taxonomy" id="3112415"/>
    <lineage>
        <taxon>Bacteria</taxon>
        <taxon>Pseudomonadati</taxon>
        <taxon>Pseudomonadota</taxon>
        <taxon>Gammaproteobacteria</taxon>
        <taxon>Thiotrichales</taxon>
        <taxon>Thiotrichaceae</taxon>
        <taxon>Thiothrix</taxon>
    </lineage>
</organism>
<evidence type="ECO:0000256" key="4">
    <source>
        <dbReference type="ARBA" id="ARBA00040194"/>
    </source>
</evidence>